<dbReference type="Proteomes" id="UP000246740">
    <property type="component" value="Unassembled WGS sequence"/>
</dbReference>
<dbReference type="AlphaFoldDB" id="A0A317XS22"/>
<proteinExistence type="predicted"/>
<sequence>MRCACLLGVKEKSARNPATLGSPIGWKTRHRPWFALCVYVCVCSVPVPTKNRDLVMRNTEPETENALFSWLQDYFPFSFFLFVTRSLGPPRQTNNGSQSAVFCGSRAKTSTNHSHSHSHFALALPKTNNTKPDVYNDERPHSCSFLTHCRCKPNPLI</sequence>
<keyword evidence="2" id="KW-1185">Reference proteome</keyword>
<evidence type="ECO:0000313" key="2">
    <source>
        <dbReference type="Proteomes" id="UP000246740"/>
    </source>
</evidence>
<reference evidence="1 2" key="1">
    <citation type="journal article" date="2018" name="Mol. Biol. Evol.">
        <title>Broad Genomic Sampling Reveals a Smut Pathogenic Ancestry of the Fungal Clade Ustilaginomycotina.</title>
        <authorList>
            <person name="Kijpornyongpan T."/>
            <person name="Mondo S.J."/>
            <person name="Barry K."/>
            <person name="Sandor L."/>
            <person name="Lee J."/>
            <person name="Lipzen A."/>
            <person name="Pangilinan J."/>
            <person name="LaButti K."/>
            <person name="Hainaut M."/>
            <person name="Henrissat B."/>
            <person name="Grigoriev I.V."/>
            <person name="Spatafora J.W."/>
            <person name="Aime M.C."/>
        </authorList>
    </citation>
    <scope>NUCLEOTIDE SEQUENCE [LARGE SCALE GENOMIC DNA]</scope>
    <source>
        <strain evidence="1 2">MCA 3645</strain>
    </source>
</reference>
<accession>A0A317XS22</accession>
<protein>
    <submittedName>
        <fullName evidence="1">Uncharacterized protein</fullName>
    </submittedName>
</protein>
<gene>
    <name evidence="1" type="ORF">BCV70DRAFT_89694</name>
</gene>
<name>A0A317XS22_9BASI</name>
<dbReference type="EMBL" id="KZ819191">
    <property type="protein sequence ID" value="PWZ01105.1"/>
    <property type="molecule type" value="Genomic_DNA"/>
</dbReference>
<dbReference type="InParanoid" id="A0A317XS22"/>
<organism evidence="1 2">
    <name type="scientific">Testicularia cyperi</name>
    <dbReference type="NCBI Taxonomy" id="1882483"/>
    <lineage>
        <taxon>Eukaryota</taxon>
        <taxon>Fungi</taxon>
        <taxon>Dikarya</taxon>
        <taxon>Basidiomycota</taxon>
        <taxon>Ustilaginomycotina</taxon>
        <taxon>Ustilaginomycetes</taxon>
        <taxon>Ustilaginales</taxon>
        <taxon>Anthracoideaceae</taxon>
        <taxon>Testicularia</taxon>
    </lineage>
</organism>
<evidence type="ECO:0000313" key="1">
    <source>
        <dbReference type="EMBL" id="PWZ01105.1"/>
    </source>
</evidence>